<dbReference type="PANTHER" id="PTHR24250:SF50">
    <property type="entry name" value="PEPTIDASE S1 DOMAIN-CONTAINING PROTEIN"/>
    <property type="match status" value="1"/>
</dbReference>
<name>A0ABT9I5F3_9GAMM</name>
<dbReference type="SUPFAM" id="SSF50494">
    <property type="entry name" value="Trypsin-like serine proteases"/>
    <property type="match status" value="1"/>
</dbReference>
<sequence>QGASLAACGRWDANRYAVVTRVLCVKLHREVLRIFLFFSLMILSLAASAIVVRHDVDDKKYLADTTDFAPLATLYVDGAHGTLIKPDWIVTAAHATFCINSGSYIGLNNGYHKVESVFVHKDYQPGKSHDIALIKLVNPIKDVEPASLYEKTDEVGKIIWFIGVGGTGNGLTGQTVDNYENGGVLRKAENRIEQAEGPLLKFKFDRDDAALPHEGVSGGGDSGGPAYLTIDGTSHLLGISSRVEGGDIGKYGVVEVYSRVSFFKPWIETITTGEDADQRQLALPKLERLPAGLTEQILPEVCSDIGLKPNAI</sequence>
<protein>
    <submittedName>
        <fullName evidence="4">Trypsin-like serine protease</fullName>
        <ecNumber evidence="4">3.4.21.-</ecNumber>
    </submittedName>
</protein>
<evidence type="ECO:0000313" key="4">
    <source>
        <dbReference type="EMBL" id="MDP5138628.1"/>
    </source>
</evidence>
<keyword evidence="2" id="KW-1133">Transmembrane helix</keyword>
<dbReference type="SMART" id="SM00020">
    <property type="entry name" value="Tryp_SPc"/>
    <property type="match status" value="1"/>
</dbReference>
<dbReference type="InterPro" id="IPR009003">
    <property type="entry name" value="Peptidase_S1_PA"/>
</dbReference>
<feature type="domain" description="Peptidase S1" evidence="3">
    <location>
        <begin position="50"/>
        <end position="272"/>
    </location>
</feature>
<keyword evidence="2" id="KW-0812">Transmembrane</keyword>
<feature type="transmembrane region" description="Helical" evidence="2">
    <location>
        <begin position="31"/>
        <end position="52"/>
    </location>
</feature>
<evidence type="ECO:0000259" key="3">
    <source>
        <dbReference type="PROSITE" id="PS50240"/>
    </source>
</evidence>
<comment type="caution">
    <text evidence="4">The sequence shown here is derived from an EMBL/GenBank/DDBJ whole genome shotgun (WGS) entry which is preliminary data.</text>
</comment>
<accession>A0ABT9I5F3</accession>
<dbReference type="EC" id="3.4.21.-" evidence="4"/>
<keyword evidence="4" id="KW-0378">Hydrolase</keyword>
<dbReference type="InterPro" id="IPR001314">
    <property type="entry name" value="Peptidase_S1A"/>
</dbReference>
<keyword evidence="5" id="KW-1185">Reference proteome</keyword>
<reference evidence="4 5" key="1">
    <citation type="submission" date="2022-11" db="EMBL/GenBank/DDBJ databases">
        <title>Viruses from the air-sea interface of a natural surface slick.</title>
        <authorList>
            <person name="Rahlff J."/>
            <person name="Holmfeldt K."/>
        </authorList>
    </citation>
    <scope>NUCLEOTIDE SEQUENCE [LARGE SCALE GENOMIC DNA]</scope>
    <source>
        <strain evidence="4 5">SMS4</strain>
    </source>
</reference>
<dbReference type="EMBL" id="JAPJDZ010000226">
    <property type="protein sequence ID" value="MDP5138628.1"/>
    <property type="molecule type" value="Genomic_DNA"/>
</dbReference>
<dbReference type="GO" id="GO:0016787">
    <property type="term" value="F:hydrolase activity"/>
    <property type="evidence" value="ECO:0007669"/>
    <property type="project" value="UniProtKB-KW"/>
</dbReference>
<evidence type="ECO:0000256" key="1">
    <source>
        <dbReference type="ARBA" id="ARBA00023157"/>
    </source>
</evidence>
<organism evidence="4 5">
    <name type="scientific">Rheinheimera baltica</name>
    <dbReference type="NCBI Taxonomy" id="67576"/>
    <lineage>
        <taxon>Bacteria</taxon>
        <taxon>Pseudomonadati</taxon>
        <taxon>Pseudomonadota</taxon>
        <taxon>Gammaproteobacteria</taxon>
        <taxon>Chromatiales</taxon>
        <taxon>Chromatiaceae</taxon>
        <taxon>Rheinheimera</taxon>
    </lineage>
</organism>
<gene>
    <name evidence="4" type="ORF">ORJ04_22020</name>
</gene>
<dbReference type="Proteomes" id="UP001231109">
    <property type="component" value="Unassembled WGS sequence"/>
</dbReference>
<keyword evidence="1" id="KW-1015">Disulfide bond</keyword>
<dbReference type="Pfam" id="PF00089">
    <property type="entry name" value="Trypsin"/>
    <property type="match status" value="1"/>
</dbReference>
<evidence type="ECO:0000313" key="5">
    <source>
        <dbReference type="Proteomes" id="UP001231109"/>
    </source>
</evidence>
<dbReference type="Gene3D" id="2.40.10.10">
    <property type="entry name" value="Trypsin-like serine proteases"/>
    <property type="match status" value="1"/>
</dbReference>
<dbReference type="PANTHER" id="PTHR24250">
    <property type="entry name" value="CHYMOTRYPSIN-RELATED"/>
    <property type="match status" value="1"/>
</dbReference>
<dbReference type="InterPro" id="IPR043504">
    <property type="entry name" value="Peptidase_S1_PA_chymotrypsin"/>
</dbReference>
<dbReference type="PROSITE" id="PS50240">
    <property type="entry name" value="TRYPSIN_DOM"/>
    <property type="match status" value="1"/>
</dbReference>
<feature type="non-terminal residue" evidence="4">
    <location>
        <position position="1"/>
    </location>
</feature>
<keyword evidence="2" id="KW-0472">Membrane</keyword>
<evidence type="ECO:0000256" key="2">
    <source>
        <dbReference type="SAM" id="Phobius"/>
    </source>
</evidence>
<dbReference type="RefSeq" id="WP_305977742.1">
    <property type="nucleotide sequence ID" value="NZ_JAPJDZ010000226.1"/>
</dbReference>
<proteinExistence type="predicted"/>
<dbReference type="PRINTS" id="PR00722">
    <property type="entry name" value="CHYMOTRYPSIN"/>
</dbReference>
<dbReference type="InterPro" id="IPR001254">
    <property type="entry name" value="Trypsin_dom"/>
</dbReference>